<protein>
    <submittedName>
        <fullName evidence="3">3-phenylpropionate/cinnamic acid dioxygenase subunit beta</fullName>
        <ecNumber evidence="3">1.14.12.19</ecNumber>
    </submittedName>
</protein>
<dbReference type="AlphaFoldDB" id="A0A554RXC6"/>
<keyword evidence="3" id="KW-0223">Dioxygenase</keyword>
<dbReference type="GO" id="GO:0008695">
    <property type="term" value="F:3-phenylpropionate dioxygenase activity"/>
    <property type="evidence" value="ECO:0007669"/>
    <property type="project" value="UniProtKB-EC"/>
</dbReference>
<organism evidence="3 4">
    <name type="scientific">Aeromicrobium piscarium</name>
    <dbReference type="NCBI Taxonomy" id="2590901"/>
    <lineage>
        <taxon>Bacteria</taxon>
        <taxon>Bacillati</taxon>
        <taxon>Actinomycetota</taxon>
        <taxon>Actinomycetes</taxon>
        <taxon>Propionibacteriales</taxon>
        <taxon>Nocardioidaceae</taxon>
        <taxon>Aeromicrobium</taxon>
    </lineage>
</organism>
<dbReference type="PANTHER" id="PTHR41534:SF2">
    <property type="entry name" value="3-PHENYLPROPIONATE_CINNAMIC ACID DIOXYGENASE SUBUNIT BETA"/>
    <property type="match status" value="1"/>
</dbReference>
<reference evidence="3 4" key="1">
    <citation type="submission" date="2019-07" db="EMBL/GenBank/DDBJ databases">
        <authorList>
            <person name="Zhao L.H."/>
        </authorList>
    </citation>
    <scope>NUCLEOTIDE SEQUENCE [LARGE SCALE GENOMIC DNA]</scope>
    <source>
        <strain evidence="3 4">Co35</strain>
    </source>
</reference>
<dbReference type="PANTHER" id="PTHR41534">
    <property type="entry name" value="BLR3401 PROTEIN"/>
    <property type="match status" value="1"/>
</dbReference>
<dbReference type="EC" id="1.14.12.19" evidence="3"/>
<name>A0A554RXC6_9ACTN</name>
<proteinExistence type="inferred from homology"/>
<dbReference type="InterPro" id="IPR000391">
    <property type="entry name" value="Rng_hydr_dOase-bsu"/>
</dbReference>
<dbReference type="EMBL" id="VLNT01000012">
    <property type="protein sequence ID" value="TSD58747.1"/>
    <property type="molecule type" value="Genomic_DNA"/>
</dbReference>
<dbReference type="OrthoDB" id="3212009at2"/>
<comment type="caution">
    <text evidence="3">The sequence shown here is derived from an EMBL/GenBank/DDBJ whole genome shotgun (WGS) entry which is preliminary data.</text>
</comment>
<comment type="similarity">
    <text evidence="1">Belongs to the bacterial ring-hydroxylating dioxygenase beta subunit family.</text>
</comment>
<sequence length="221" mass="25389">MVGVHAGLELGRAHAPHATSRLRALPAEVHGSHGGGTMSTSSMVHRVDEAMRLQFEIEQLYAREAHLLDERRFEDWLALFTEDFTFRVPIAQNVAFNDLQDEYLEDPLAMSWIHDDKPTMEKRVEQIRTGVHWAEEPLSRTVHLVSNVLIEPPAAESGEQPELTVKCGVLSYRHRLTDQEDTMVGRRLDRLRRVEDEWRICARTLYISQTVYLGSSFSHFI</sequence>
<evidence type="ECO:0000313" key="4">
    <source>
        <dbReference type="Proteomes" id="UP000316988"/>
    </source>
</evidence>
<accession>A0A554RXC6</accession>
<evidence type="ECO:0000256" key="1">
    <source>
        <dbReference type="ARBA" id="ARBA00009570"/>
    </source>
</evidence>
<gene>
    <name evidence="3" type="ORF">FNM00_13905</name>
</gene>
<dbReference type="InterPro" id="IPR032710">
    <property type="entry name" value="NTF2-like_dom_sf"/>
</dbReference>
<dbReference type="Gene3D" id="3.10.450.50">
    <property type="match status" value="1"/>
</dbReference>
<dbReference type="NCBIfam" id="NF007479">
    <property type="entry name" value="PRK10069.1"/>
    <property type="match status" value="1"/>
</dbReference>
<evidence type="ECO:0000313" key="3">
    <source>
        <dbReference type="EMBL" id="TSD58747.1"/>
    </source>
</evidence>
<keyword evidence="4" id="KW-1185">Reference proteome</keyword>
<dbReference type="SUPFAM" id="SSF54427">
    <property type="entry name" value="NTF2-like"/>
    <property type="match status" value="1"/>
</dbReference>
<dbReference type="Proteomes" id="UP000316988">
    <property type="component" value="Unassembled WGS sequence"/>
</dbReference>
<dbReference type="GO" id="GO:0019380">
    <property type="term" value="P:3-phenylpropionate catabolic process"/>
    <property type="evidence" value="ECO:0007669"/>
    <property type="project" value="TreeGrafter"/>
</dbReference>
<evidence type="ECO:0000256" key="2">
    <source>
        <dbReference type="ARBA" id="ARBA00023002"/>
    </source>
</evidence>
<dbReference type="Pfam" id="PF00866">
    <property type="entry name" value="Ring_hydroxyl_B"/>
    <property type="match status" value="1"/>
</dbReference>
<keyword evidence="2 3" id="KW-0560">Oxidoreductase</keyword>
<dbReference type="CDD" id="cd00667">
    <property type="entry name" value="ring_hydroxylating_dioxygenases_beta"/>
    <property type="match status" value="1"/>
</dbReference>